<evidence type="ECO:0000313" key="5">
    <source>
        <dbReference type="Proteomes" id="UP000663877"/>
    </source>
</evidence>
<dbReference type="InterPro" id="IPR011600">
    <property type="entry name" value="Pept_C14_caspase"/>
</dbReference>
<reference evidence="3" key="1">
    <citation type="submission" date="2021-02" db="EMBL/GenBank/DDBJ databases">
        <authorList>
            <person name="Nowell W R."/>
        </authorList>
    </citation>
    <scope>NUCLEOTIDE SEQUENCE</scope>
</reference>
<dbReference type="EMBL" id="CAJNOM010000238">
    <property type="protein sequence ID" value="CAF1270077.1"/>
    <property type="molecule type" value="Genomic_DNA"/>
</dbReference>
<dbReference type="InterPro" id="IPR029030">
    <property type="entry name" value="Caspase-like_dom_sf"/>
</dbReference>
<dbReference type="InterPro" id="IPR052039">
    <property type="entry name" value="Caspase-related_regulators"/>
</dbReference>
<accession>A0A815BGW8</accession>
<proteinExistence type="predicted"/>
<dbReference type="OrthoDB" id="412369at2759"/>
<dbReference type="GO" id="GO:0004197">
    <property type="term" value="F:cysteine-type endopeptidase activity"/>
    <property type="evidence" value="ECO:0007669"/>
    <property type="project" value="InterPro"/>
</dbReference>
<dbReference type="SUPFAM" id="SSF52129">
    <property type="entry name" value="Caspase-like"/>
    <property type="match status" value="1"/>
</dbReference>
<dbReference type="PANTHER" id="PTHR22576">
    <property type="entry name" value="MUCOSA ASSOCIATED LYMPHOID TISSUE LYMPHOMA TRANSLOCATION PROTEIN 1/PARACASPASE"/>
    <property type="match status" value="1"/>
</dbReference>
<protein>
    <recommendedName>
        <fullName evidence="1">Peptidase C14 caspase domain-containing protein</fullName>
    </recommendedName>
</protein>
<dbReference type="GO" id="GO:0006508">
    <property type="term" value="P:proteolysis"/>
    <property type="evidence" value="ECO:0007669"/>
    <property type="project" value="InterPro"/>
</dbReference>
<evidence type="ECO:0000313" key="2">
    <source>
        <dbReference type="EMBL" id="CAF1270077.1"/>
    </source>
</evidence>
<dbReference type="AlphaFoldDB" id="A0A815BGW8"/>
<feature type="domain" description="Peptidase C14 caspase" evidence="1">
    <location>
        <begin position="9"/>
        <end position="230"/>
    </location>
</feature>
<gene>
    <name evidence="3" type="ORF">BJG266_LOCUS30796</name>
    <name evidence="2" type="ORF">QVE165_LOCUS29540</name>
</gene>
<dbReference type="Proteomes" id="UP000663832">
    <property type="component" value="Unassembled WGS sequence"/>
</dbReference>
<evidence type="ECO:0000313" key="3">
    <source>
        <dbReference type="EMBL" id="CAF1273453.1"/>
    </source>
</evidence>
<sequence length="296" mass="33601">MASSVGYKRKIALVIGINRYPRDSLQYCINDATDLAITLKNIGFKISLGLDCDLYAFSSKINTFVETIEPDDLVLFYYAGHGKQNNNENYLLPYIYDYGEGKHDYMVNNGINVQHIMKKIKEKECRTTIYLFDCFRSKIGTGSSNSKQGLSSINAPDQTLVVFACAPGTILLDETKNNNNGCFIENLLKHIATPNKDIDEVMKIVAGNVHRQTEGFQLPYRTSSLIDTVYLVTNNNQESNVTSLLSKPPVYRNRELERTIMMCQDQSLRSFDRMKLTDADMEIVAYYLLKENTVKS</sequence>
<name>A0A815BGW8_9BILA</name>
<keyword evidence="4" id="KW-1185">Reference proteome</keyword>
<dbReference type="PANTHER" id="PTHR22576:SF37">
    <property type="entry name" value="MUCOSA-ASSOCIATED LYMPHOID TISSUE LYMPHOMA TRANSLOCATION PROTEIN 1"/>
    <property type="match status" value="1"/>
</dbReference>
<comment type="caution">
    <text evidence="3">The sequence shown here is derived from an EMBL/GenBank/DDBJ whole genome shotgun (WGS) entry which is preliminary data.</text>
</comment>
<dbReference type="Proteomes" id="UP000663877">
    <property type="component" value="Unassembled WGS sequence"/>
</dbReference>
<evidence type="ECO:0000313" key="4">
    <source>
        <dbReference type="Proteomes" id="UP000663832"/>
    </source>
</evidence>
<evidence type="ECO:0000259" key="1">
    <source>
        <dbReference type="Pfam" id="PF00656"/>
    </source>
</evidence>
<dbReference type="EMBL" id="CAJNOI010000418">
    <property type="protein sequence ID" value="CAF1273453.1"/>
    <property type="molecule type" value="Genomic_DNA"/>
</dbReference>
<dbReference type="Pfam" id="PF00656">
    <property type="entry name" value="Peptidase_C14"/>
    <property type="match status" value="1"/>
</dbReference>
<dbReference type="Gene3D" id="3.40.50.1460">
    <property type="match status" value="1"/>
</dbReference>
<organism evidence="3 5">
    <name type="scientific">Adineta steineri</name>
    <dbReference type="NCBI Taxonomy" id="433720"/>
    <lineage>
        <taxon>Eukaryota</taxon>
        <taxon>Metazoa</taxon>
        <taxon>Spiralia</taxon>
        <taxon>Gnathifera</taxon>
        <taxon>Rotifera</taxon>
        <taxon>Eurotatoria</taxon>
        <taxon>Bdelloidea</taxon>
        <taxon>Adinetida</taxon>
        <taxon>Adinetidae</taxon>
        <taxon>Adineta</taxon>
    </lineage>
</organism>